<evidence type="ECO:0000256" key="1">
    <source>
        <dbReference type="SAM" id="MobiDB-lite"/>
    </source>
</evidence>
<feature type="region of interest" description="Disordered" evidence="1">
    <location>
        <begin position="621"/>
        <end position="651"/>
    </location>
</feature>
<feature type="region of interest" description="Disordered" evidence="1">
    <location>
        <begin position="135"/>
        <end position="360"/>
    </location>
</feature>
<feature type="compositionally biased region" description="Low complexity" evidence="1">
    <location>
        <begin position="419"/>
        <end position="432"/>
    </location>
</feature>
<dbReference type="EMBL" id="LGRX02021345">
    <property type="protein sequence ID" value="KAK3256775.1"/>
    <property type="molecule type" value="Genomic_DNA"/>
</dbReference>
<feature type="region of interest" description="Disordered" evidence="1">
    <location>
        <begin position="1"/>
        <end position="65"/>
    </location>
</feature>
<feature type="compositionally biased region" description="Low complexity" evidence="1">
    <location>
        <begin position="488"/>
        <end position="523"/>
    </location>
</feature>
<dbReference type="AlphaFoldDB" id="A0AAE0KQI3"/>
<evidence type="ECO:0000313" key="2">
    <source>
        <dbReference type="EMBL" id="KAK3256775.1"/>
    </source>
</evidence>
<dbReference type="Proteomes" id="UP001190700">
    <property type="component" value="Unassembled WGS sequence"/>
</dbReference>
<evidence type="ECO:0000313" key="3">
    <source>
        <dbReference type="Proteomes" id="UP001190700"/>
    </source>
</evidence>
<feature type="compositionally biased region" description="Low complexity" evidence="1">
    <location>
        <begin position="193"/>
        <end position="209"/>
    </location>
</feature>
<reference evidence="2 3" key="1">
    <citation type="journal article" date="2015" name="Genome Biol. Evol.">
        <title>Comparative Genomics of a Bacterivorous Green Alga Reveals Evolutionary Causalities and Consequences of Phago-Mixotrophic Mode of Nutrition.</title>
        <authorList>
            <person name="Burns J.A."/>
            <person name="Paasch A."/>
            <person name="Narechania A."/>
            <person name="Kim E."/>
        </authorList>
    </citation>
    <scope>NUCLEOTIDE SEQUENCE [LARGE SCALE GENOMIC DNA]</scope>
    <source>
        <strain evidence="2 3">PLY_AMNH</strain>
    </source>
</reference>
<gene>
    <name evidence="2" type="ORF">CYMTET_34107</name>
</gene>
<feature type="compositionally biased region" description="Polar residues" evidence="1">
    <location>
        <begin position="458"/>
        <end position="480"/>
    </location>
</feature>
<feature type="compositionally biased region" description="Polar residues" evidence="1">
    <location>
        <begin position="306"/>
        <end position="316"/>
    </location>
</feature>
<comment type="caution">
    <text evidence="2">The sequence shown here is derived from an EMBL/GenBank/DDBJ whole genome shotgun (WGS) entry which is preliminary data.</text>
</comment>
<feature type="region of interest" description="Disordered" evidence="1">
    <location>
        <begin position="377"/>
        <end position="579"/>
    </location>
</feature>
<feature type="compositionally biased region" description="Basic and acidic residues" evidence="1">
    <location>
        <begin position="405"/>
        <end position="418"/>
    </location>
</feature>
<sequence length="774" mass="82361">MSTQVQSPTWRSSNTEKRLAYQAPTPMRAGGTPSVPSPRSPVQISEHSTTQSGGGGGGGNLTPRGIRAIAARTGLSEVTLKDLYRRFEVENASTPSAPSKRAVSLQPRPISADKMWSMLHAYHLDGDVALDTASPTNFAEGSRGGPDTGLGMRGSNKAPHHFQSRAHSNYRPASASSTASSTASSFPRSWACTPTLSPTPQTTTHLTALKPAQLAAKDSSPHGLHLHRRPASSMSQFKNGADPGGHSEPAILPPHTTATKSPRTPREIGPPSPPPAAGSSVQRVMGRNSCRPATSQHSPRPPTAPSPQRGTLTDSPGNPGPNHKITVYGSSQHLSSFKESKHNPNSTSAKKEWDASPPGVIQGVKMRAPTIVAAIRATSPISPGGGTVPRASPRNWNTSSLPQNHHREVVSNEADARIADATSAAANASWDSPQESHPPESATGTQVGQGDSCLRDGGSQSTNPSPASASGSEARQSNGASEALEVNSPMRSSAKARASSARLMRSPRSGHSPASSPRQQSARPSRRPYGRYEPPAEPTAPSPEVDNAPETPVWRGVASSSPRGTKKSPVPETPTRLHDVGVTKRHQIRWNALETELDVSHGVSKDTKRLQFPAPYNLRRELLSEDDIKPPPKKEKGADVDEPTEDAEGPVMSERAFSNIARTTKLSQEVLFDLLQRFQLGRMATKRSTLINTDNGLPPDFLEMHQFKAIPIPPLSDRPALDALPQPQSVLADNLCLRPAITSSLITLPLQPLPFRRCRVVEEACPNMPAASGP</sequence>
<feature type="compositionally biased region" description="Basic and acidic residues" evidence="1">
    <location>
        <begin position="621"/>
        <end position="639"/>
    </location>
</feature>
<protein>
    <submittedName>
        <fullName evidence="2">Uncharacterized protein</fullName>
    </submittedName>
</protein>
<accession>A0AAE0KQI3</accession>
<feature type="compositionally biased region" description="Gly residues" evidence="1">
    <location>
        <begin position="142"/>
        <end position="152"/>
    </location>
</feature>
<proteinExistence type="predicted"/>
<name>A0AAE0KQI3_9CHLO</name>
<feature type="compositionally biased region" description="Low complexity" evidence="1">
    <location>
        <begin position="173"/>
        <end position="185"/>
    </location>
</feature>
<feature type="compositionally biased region" description="Polar residues" evidence="1">
    <location>
        <begin position="394"/>
        <end position="403"/>
    </location>
</feature>
<organism evidence="2 3">
    <name type="scientific">Cymbomonas tetramitiformis</name>
    <dbReference type="NCBI Taxonomy" id="36881"/>
    <lineage>
        <taxon>Eukaryota</taxon>
        <taxon>Viridiplantae</taxon>
        <taxon>Chlorophyta</taxon>
        <taxon>Pyramimonadophyceae</taxon>
        <taxon>Pyramimonadales</taxon>
        <taxon>Pyramimonadaceae</taxon>
        <taxon>Cymbomonas</taxon>
    </lineage>
</organism>
<feature type="compositionally biased region" description="Polar residues" evidence="1">
    <location>
        <begin position="1"/>
        <end position="13"/>
    </location>
</feature>
<feature type="compositionally biased region" description="Polar residues" evidence="1">
    <location>
        <begin position="40"/>
        <end position="51"/>
    </location>
</feature>
<keyword evidence="3" id="KW-1185">Reference proteome</keyword>